<comment type="caution">
    <text evidence="6">The sequence shown here is derived from an EMBL/GenBank/DDBJ whole genome shotgun (WGS) entry which is preliminary data.</text>
</comment>
<evidence type="ECO:0000256" key="3">
    <source>
        <dbReference type="ARBA" id="ARBA00023002"/>
    </source>
</evidence>
<dbReference type="InterPro" id="IPR039650">
    <property type="entry name" value="HdrA-like"/>
</dbReference>
<dbReference type="SUPFAM" id="SSF51905">
    <property type="entry name" value="FAD/NAD(P)-binding domain"/>
    <property type="match status" value="1"/>
</dbReference>
<evidence type="ECO:0000313" key="7">
    <source>
        <dbReference type="Proteomes" id="UP000653578"/>
    </source>
</evidence>
<evidence type="ECO:0000313" key="6">
    <source>
        <dbReference type="EMBL" id="NOU67090.1"/>
    </source>
</evidence>
<evidence type="ECO:0000256" key="4">
    <source>
        <dbReference type="ARBA" id="ARBA00023004"/>
    </source>
</evidence>
<evidence type="ECO:0000256" key="2">
    <source>
        <dbReference type="ARBA" id="ARBA00022723"/>
    </source>
</evidence>
<keyword evidence="3" id="KW-0560">Oxidoreductase</keyword>
<reference evidence="6 7" key="1">
    <citation type="submission" date="2019-10" db="EMBL/GenBank/DDBJ databases">
        <title>Description of Paenibacillus humi sp. nov.</title>
        <authorList>
            <person name="Carlier A."/>
            <person name="Qi S."/>
        </authorList>
    </citation>
    <scope>NUCLEOTIDE SEQUENCE [LARGE SCALE GENOMIC DNA]</scope>
    <source>
        <strain evidence="6 7">LMG 31461</strain>
    </source>
</reference>
<dbReference type="InterPro" id="IPR008979">
    <property type="entry name" value="Galactose-bd-like_sf"/>
</dbReference>
<dbReference type="Gene3D" id="2.60.120.260">
    <property type="entry name" value="Galactose-binding domain-like"/>
    <property type="match status" value="1"/>
</dbReference>
<sequence length="759" mass="84755">MQHIHDSFDVIVCGGGLAGICAAIAAARQGARTCIVQDRPVFGGNSSSEIRVFPQGAANYNAYARETGIIAELLIEERVVNHEPNSENGRTNSVWDLILYDKIISTPHLSHYLNTSVYALEMGDAKEIKAIHARVGNAETELTLHANVFIDCTGDGILAELSGCEWRMGTEGQAEFGEHHAPPTASSEVMGSSIHFRAKDMGKPVPFQAPAWAYHYDNPDVFYKGGRVPYDPEGGFWWIELGVPWNTITGNEIIRHELTRHVLGIWDFMKNKDPNLMDKTKHYALDWIGQVPGKRESRRIMGQYVLTEKDLVGQTVFEDEVAFGGWYIDLHKSGGLLAEYSEQSVAEGENSDYMKKSYIAPYGIPLRSLVAKDVTNLMMAGRNISASHVALGSSRVMGTTALLGQAAGTAAAVALSRGESVSGLSVSTITAIKQRLLRDDCFLLHESNEDPLDLARMAIATASSEAKLGRVEPKMTLNEVQGLNESELLNEKRGQWIAMSTEQVDALSICLSNLTEQIQWVEASVVAARHIWDYKTDIEPKLAQTTLAVPPGQCQWIRWELNVQVEREPDQSTCYIRLDIGPHAQLYWHKAASIIPGMVAAADMGNGLMRRYENGESLAFHIEPEQCSYPVKNVRSGVTRPYRRTNLWRSAPSEAMPQWAQLNWREEQVVSQVEVTFAGNLLRDYRFYAPLSQDPQCVKAYELQAWMADEWITLERVNNNYQRKRIHRLAQAVRTTQVRIVITETNGDPSAAIYEIRVY</sequence>
<keyword evidence="4" id="KW-0408">Iron</keyword>
<name>A0ABX1XF11_9BACL</name>
<keyword evidence="5" id="KW-0411">Iron-sulfur</keyword>
<keyword evidence="2" id="KW-0479">Metal-binding</keyword>
<keyword evidence="1" id="KW-0004">4Fe-4S</keyword>
<dbReference type="Gene3D" id="3.50.50.60">
    <property type="entry name" value="FAD/NAD(P)-binding domain"/>
    <property type="match status" value="1"/>
</dbReference>
<dbReference type="EMBL" id="WHNY01000067">
    <property type="protein sequence ID" value="NOU67090.1"/>
    <property type="molecule type" value="Genomic_DNA"/>
</dbReference>
<keyword evidence="7" id="KW-1185">Reference proteome</keyword>
<evidence type="ECO:0000256" key="5">
    <source>
        <dbReference type="ARBA" id="ARBA00023014"/>
    </source>
</evidence>
<dbReference type="PANTHER" id="PTHR43498">
    <property type="entry name" value="FERREDOXIN:COB-COM HETERODISULFIDE REDUCTASE SUBUNIT A"/>
    <property type="match status" value="1"/>
</dbReference>
<dbReference type="PANTHER" id="PTHR43498:SF1">
    <property type="entry name" value="COB--COM HETERODISULFIDE REDUCTASE IRON-SULFUR SUBUNIT A"/>
    <property type="match status" value="1"/>
</dbReference>
<dbReference type="Pfam" id="PF12831">
    <property type="entry name" value="FAD_oxidored"/>
    <property type="match status" value="1"/>
</dbReference>
<dbReference type="InterPro" id="IPR036188">
    <property type="entry name" value="FAD/NAD-bd_sf"/>
</dbReference>
<dbReference type="RefSeq" id="WP_171633813.1">
    <property type="nucleotide sequence ID" value="NZ_WHNY01000067.1"/>
</dbReference>
<dbReference type="Proteomes" id="UP000653578">
    <property type="component" value="Unassembled WGS sequence"/>
</dbReference>
<dbReference type="SUPFAM" id="SSF49785">
    <property type="entry name" value="Galactose-binding domain-like"/>
    <property type="match status" value="1"/>
</dbReference>
<evidence type="ECO:0000256" key="1">
    <source>
        <dbReference type="ARBA" id="ARBA00022485"/>
    </source>
</evidence>
<gene>
    <name evidence="6" type="ORF">GC096_23900</name>
</gene>
<organism evidence="6 7">
    <name type="scientific">Paenibacillus plantarum</name>
    <dbReference type="NCBI Taxonomy" id="2654975"/>
    <lineage>
        <taxon>Bacteria</taxon>
        <taxon>Bacillati</taxon>
        <taxon>Bacillota</taxon>
        <taxon>Bacilli</taxon>
        <taxon>Bacillales</taxon>
        <taxon>Paenibacillaceae</taxon>
        <taxon>Paenibacillus</taxon>
    </lineage>
</organism>
<proteinExistence type="predicted"/>
<accession>A0ABX1XF11</accession>
<protein>
    <submittedName>
        <fullName evidence="6">FAD-dependent oxidoreductase</fullName>
    </submittedName>
</protein>